<dbReference type="GO" id="GO:0140359">
    <property type="term" value="F:ABC-type transporter activity"/>
    <property type="evidence" value="ECO:0007669"/>
    <property type="project" value="InterPro"/>
</dbReference>
<gene>
    <name evidence="7" type="ORF">X929_00415</name>
</gene>
<accession>A0A2K1P6Z1</accession>
<keyword evidence="3 5" id="KW-1133">Transmembrane helix</keyword>
<feature type="transmembrane region" description="Helical" evidence="5">
    <location>
        <begin position="56"/>
        <end position="77"/>
    </location>
</feature>
<comment type="caution">
    <text evidence="7">The sequence shown here is derived from an EMBL/GenBank/DDBJ whole genome shotgun (WGS) entry which is preliminary data.</text>
</comment>
<feature type="transmembrane region" description="Helical" evidence="5">
    <location>
        <begin position="168"/>
        <end position="189"/>
    </location>
</feature>
<dbReference type="RefSeq" id="WP_103066101.1">
    <property type="nucleotide sequence ID" value="NZ_AZRL01000002.1"/>
</dbReference>
<feature type="transmembrane region" description="Helical" evidence="5">
    <location>
        <begin position="19"/>
        <end position="44"/>
    </location>
</feature>
<evidence type="ECO:0000313" key="8">
    <source>
        <dbReference type="Proteomes" id="UP000236434"/>
    </source>
</evidence>
<proteinExistence type="predicted"/>
<feature type="transmembrane region" description="Helical" evidence="5">
    <location>
        <begin position="220"/>
        <end position="240"/>
    </location>
</feature>
<evidence type="ECO:0000256" key="5">
    <source>
        <dbReference type="SAM" id="Phobius"/>
    </source>
</evidence>
<dbReference type="PANTHER" id="PTHR43229:SF6">
    <property type="entry name" value="ABC-TYPE MULTIDRUG TRANSPORT SYSTEM, PERMEASE COMPONENT"/>
    <property type="match status" value="1"/>
</dbReference>
<reference evidence="7 8" key="1">
    <citation type="submission" date="2013-12" db="EMBL/GenBank/DDBJ databases">
        <title>Comparative genomics of Petrotoga isolates.</title>
        <authorList>
            <person name="Nesbo C.L."/>
            <person name="Charchuk R."/>
            <person name="Chow K."/>
        </authorList>
    </citation>
    <scope>NUCLEOTIDE SEQUENCE [LARGE SCALE GENOMIC DNA]</scope>
    <source>
        <strain evidence="7 8">DSM 13574</strain>
    </source>
</reference>
<dbReference type="Pfam" id="PF12698">
    <property type="entry name" value="ABC2_membrane_3"/>
    <property type="match status" value="1"/>
</dbReference>
<evidence type="ECO:0000256" key="4">
    <source>
        <dbReference type="ARBA" id="ARBA00023136"/>
    </source>
</evidence>
<organism evidence="7 8">
    <name type="scientific">Petrotoga olearia DSM 13574</name>
    <dbReference type="NCBI Taxonomy" id="1122955"/>
    <lineage>
        <taxon>Bacteria</taxon>
        <taxon>Thermotogati</taxon>
        <taxon>Thermotogota</taxon>
        <taxon>Thermotogae</taxon>
        <taxon>Petrotogales</taxon>
        <taxon>Petrotogaceae</taxon>
        <taxon>Petrotoga</taxon>
    </lineage>
</organism>
<feature type="transmembrane region" description="Helical" evidence="5">
    <location>
        <begin position="98"/>
        <end position="122"/>
    </location>
</feature>
<evidence type="ECO:0000259" key="6">
    <source>
        <dbReference type="Pfam" id="PF12698"/>
    </source>
</evidence>
<dbReference type="InterPro" id="IPR013525">
    <property type="entry name" value="ABC2_TM"/>
</dbReference>
<dbReference type="EMBL" id="AZRL01000002">
    <property type="protein sequence ID" value="PNR98542.1"/>
    <property type="molecule type" value="Genomic_DNA"/>
</dbReference>
<dbReference type="PANTHER" id="PTHR43229">
    <property type="entry name" value="NODULATION PROTEIN J"/>
    <property type="match status" value="1"/>
</dbReference>
<protein>
    <submittedName>
        <fullName evidence="7">ABC transporter</fullName>
    </submittedName>
</protein>
<evidence type="ECO:0000256" key="1">
    <source>
        <dbReference type="ARBA" id="ARBA00004141"/>
    </source>
</evidence>
<feature type="domain" description="ABC-2 type transporter transmembrane" evidence="6">
    <location>
        <begin position="51"/>
        <end position="235"/>
    </location>
</feature>
<dbReference type="InterPro" id="IPR051784">
    <property type="entry name" value="Nod_factor_ABC_transporter"/>
</dbReference>
<dbReference type="Proteomes" id="UP000236434">
    <property type="component" value="Unassembled WGS sequence"/>
</dbReference>
<evidence type="ECO:0000256" key="2">
    <source>
        <dbReference type="ARBA" id="ARBA00022692"/>
    </source>
</evidence>
<dbReference type="OrthoDB" id="9815972at2"/>
<name>A0A2K1P6Z1_9BACT</name>
<keyword evidence="4 5" id="KW-0472">Membrane</keyword>
<feature type="transmembrane region" description="Helical" evidence="5">
    <location>
        <begin position="134"/>
        <end position="161"/>
    </location>
</feature>
<dbReference type="AlphaFoldDB" id="A0A2K1P6Z1"/>
<evidence type="ECO:0000313" key="7">
    <source>
        <dbReference type="EMBL" id="PNR98542.1"/>
    </source>
</evidence>
<sequence>MVNAFVANFKKNFIEMRRYFFDTVSSFIILFIIFYLIFFGYMVASGPNFGDTIDGIIVSYFMWIMFLASFQGVSDWISQEAERGTLEQLFMSPVRFEFQMIFHVISDFCINVLMIVPLMYLAAFTTGRTLNFDLFTLLYLIILGSISAVGVGLILGGIALIFKKISSLIQICTFAFLAILMFEVDALWFELLPMVKATGMMRSMAVTGTKFYQFPVQDHVILWISAALFLLLGIIIFRGFEKRAMVKGTLGQY</sequence>
<keyword evidence="2 5" id="KW-0812">Transmembrane</keyword>
<evidence type="ECO:0000256" key="3">
    <source>
        <dbReference type="ARBA" id="ARBA00022989"/>
    </source>
</evidence>
<dbReference type="GO" id="GO:0016020">
    <property type="term" value="C:membrane"/>
    <property type="evidence" value="ECO:0007669"/>
    <property type="project" value="UniProtKB-SubCell"/>
</dbReference>
<comment type="subcellular location">
    <subcellularLocation>
        <location evidence="1">Membrane</location>
        <topology evidence="1">Multi-pass membrane protein</topology>
    </subcellularLocation>
</comment>